<dbReference type="InterPro" id="IPR005835">
    <property type="entry name" value="NTP_transferase_dom"/>
</dbReference>
<keyword evidence="6" id="KW-0547">Nucleotide-binding</keyword>
<dbReference type="Gene3D" id="3.90.550.10">
    <property type="entry name" value="Spore Coat Polysaccharide Biosynthesis Protein SpsA, Chain A"/>
    <property type="match status" value="1"/>
</dbReference>
<dbReference type="EMBL" id="AAOW01000024">
    <property type="protein sequence ID" value="EAR60069.1"/>
    <property type="molecule type" value="Genomic_DNA"/>
</dbReference>
<dbReference type="InterPro" id="IPR051161">
    <property type="entry name" value="Mannose-6P_isomerase_type2"/>
</dbReference>
<dbReference type="InterPro" id="IPR049577">
    <property type="entry name" value="GMPP_N"/>
</dbReference>
<dbReference type="InterPro" id="IPR054566">
    <property type="entry name" value="ManC/GMP-like_b-helix"/>
</dbReference>
<feature type="domain" description="Mannose-6-phosphate isomerase type II C-terminal" evidence="11">
    <location>
        <begin position="364"/>
        <end position="479"/>
    </location>
</feature>
<dbReference type="FunFam" id="3.90.550.10:FF:000046">
    <property type="entry name" value="Mannose-1-phosphate guanylyltransferase (GDP)"/>
    <property type="match status" value="1"/>
</dbReference>
<evidence type="ECO:0000259" key="10">
    <source>
        <dbReference type="Pfam" id="PF00483"/>
    </source>
</evidence>
<dbReference type="CDD" id="cd02509">
    <property type="entry name" value="GDP-M1P_Guanylyltransferase"/>
    <property type="match status" value="1"/>
</dbReference>
<dbReference type="InterPro" id="IPR001538">
    <property type="entry name" value="Man6P_isomerase-2_C"/>
</dbReference>
<dbReference type="UniPathway" id="UPA00126">
    <property type="reaction ID" value="UER00930"/>
</dbReference>
<dbReference type="InterPro" id="IPR029044">
    <property type="entry name" value="Nucleotide-diphossugar_trans"/>
</dbReference>
<keyword evidence="7" id="KW-0342">GTP-binding</keyword>
<dbReference type="Proteomes" id="UP000002171">
    <property type="component" value="Unassembled WGS sequence"/>
</dbReference>
<proteinExistence type="inferred from homology"/>
<evidence type="ECO:0000256" key="9">
    <source>
        <dbReference type="RuleBase" id="RU004190"/>
    </source>
</evidence>
<evidence type="ECO:0000256" key="4">
    <source>
        <dbReference type="ARBA" id="ARBA00022679"/>
    </source>
</evidence>
<dbReference type="GO" id="GO:0004475">
    <property type="term" value="F:mannose-1-phosphate guanylyltransferase (GTP) activity"/>
    <property type="evidence" value="ECO:0007669"/>
    <property type="project" value="UniProtKB-EC"/>
</dbReference>
<dbReference type="Pfam" id="PF00483">
    <property type="entry name" value="NTP_transferase"/>
    <property type="match status" value="1"/>
</dbReference>
<dbReference type="CDD" id="cd02213">
    <property type="entry name" value="cupin_PMI_typeII_C"/>
    <property type="match status" value="1"/>
</dbReference>
<comment type="caution">
    <text evidence="13">The sequence shown here is derived from an EMBL/GenBank/DDBJ whole genome shotgun (WGS) entry which is preliminary data.</text>
</comment>
<reference evidence="13 14" key="1">
    <citation type="submission" date="2006-02" db="EMBL/GenBank/DDBJ databases">
        <authorList>
            <person name="Pinhassi J."/>
            <person name="Pedros-Alio C."/>
            <person name="Ferriera S."/>
            <person name="Johnson J."/>
            <person name="Kravitz S."/>
            <person name="Halpern A."/>
            <person name="Remington K."/>
            <person name="Beeson K."/>
            <person name="Tran B."/>
            <person name="Rogers Y.-H."/>
            <person name="Friedman R."/>
            <person name="Venter J.C."/>
        </authorList>
    </citation>
    <scope>NUCLEOTIDE SEQUENCE [LARGE SCALE GENOMIC DNA]</scope>
    <source>
        <strain evidence="13 14">MED92</strain>
    </source>
</reference>
<dbReference type="Pfam" id="PF22640">
    <property type="entry name" value="ManC_GMP_beta-helix"/>
    <property type="match status" value="1"/>
</dbReference>
<evidence type="ECO:0000256" key="5">
    <source>
        <dbReference type="ARBA" id="ARBA00022695"/>
    </source>
</evidence>
<accession>A0A7U8C437</accession>
<keyword evidence="5" id="KW-0548">Nucleotidyltransferase</keyword>
<keyword evidence="14" id="KW-1185">Reference proteome</keyword>
<dbReference type="Gene3D" id="2.60.120.10">
    <property type="entry name" value="Jelly Rolls"/>
    <property type="match status" value="1"/>
</dbReference>
<feature type="domain" description="Nucleotidyl transferase" evidence="10">
    <location>
        <begin position="15"/>
        <end position="300"/>
    </location>
</feature>
<protein>
    <recommendedName>
        <fullName evidence="3">mannose-1-phosphate guanylyltransferase</fullName>
        <ecNumber evidence="3">2.7.7.13</ecNumber>
    </recommendedName>
</protein>
<name>A0A7U8C437_NEPCE</name>
<sequence length="484" mass="53944">MIRRDPNSGIDMIIPVIMAGGAGTRLWPLSRKQKPKQFLNLLSPDYSMLQTTYQRISGLKWNKSILVCNEEHRFLAAEQIRKLEMASGTDIILEPEGKNTAPTVALAAHHAQSNVGSADGEPILLVLSADHEINDICGFEKAVSKAITLAKKGKLVTFGTIPSRPETGYGYIKSGAAEDEGFEVVAFEEKPDLKRATEFLNTGGYLWNTGMFMFKASTYLSELQKYAGDIHKACEQAYQKKAHDLDFVRVGASEFINCPSNSIDYAIMEHTKLSSVIPIDVGWSDVGSWKTLWDSSDKDSDNNVILGDVLTTDTQNSYIRAENRLVTTIGVNDLIVIESQDSVLVAPKSASERIKDIVTQLQTNNRHEHISHPLVHRPWGHYYSIFKQDRYQVKHITVKPGAKLSTQMHHHRSEHWIIVSGAAQVTKGEQSFLLAENESTYIPIGTIHALENPGLIPLELIEVQAGPYLGEDDIIRFDDRYGRS</sequence>
<dbReference type="EC" id="2.7.7.13" evidence="3"/>
<evidence type="ECO:0000313" key="14">
    <source>
        <dbReference type="Proteomes" id="UP000002171"/>
    </source>
</evidence>
<dbReference type="GO" id="GO:0009298">
    <property type="term" value="P:GDP-mannose biosynthetic process"/>
    <property type="evidence" value="ECO:0007669"/>
    <property type="project" value="UniProtKB-UniPathway"/>
</dbReference>
<dbReference type="SUPFAM" id="SSF51182">
    <property type="entry name" value="RmlC-like cupins"/>
    <property type="match status" value="1"/>
</dbReference>
<organism evidence="13 14">
    <name type="scientific">Neptuniibacter caesariensis</name>
    <dbReference type="NCBI Taxonomy" id="207954"/>
    <lineage>
        <taxon>Bacteria</taxon>
        <taxon>Pseudomonadati</taxon>
        <taxon>Pseudomonadota</taxon>
        <taxon>Gammaproteobacteria</taxon>
        <taxon>Oceanospirillales</taxon>
        <taxon>Oceanospirillaceae</taxon>
        <taxon>Neptuniibacter</taxon>
    </lineage>
</organism>
<dbReference type="InterPro" id="IPR006375">
    <property type="entry name" value="Man1P_GuaTrfase/Man6P_Isoase"/>
</dbReference>
<dbReference type="PANTHER" id="PTHR46390">
    <property type="entry name" value="MANNOSE-1-PHOSPHATE GUANYLYLTRANSFERASE"/>
    <property type="match status" value="1"/>
</dbReference>
<comment type="similarity">
    <text evidence="2 9">Belongs to the mannose-6-phosphate isomerase type 2 family.</text>
</comment>
<dbReference type="FunFam" id="2.60.120.10:FF:000032">
    <property type="entry name" value="Mannose-1-phosphate guanylyltransferase/mannose-6-phosphate isomerase"/>
    <property type="match status" value="1"/>
</dbReference>
<evidence type="ECO:0000256" key="3">
    <source>
        <dbReference type="ARBA" id="ARBA00012387"/>
    </source>
</evidence>
<evidence type="ECO:0000313" key="13">
    <source>
        <dbReference type="EMBL" id="EAR60069.1"/>
    </source>
</evidence>
<comment type="catalytic activity">
    <reaction evidence="8">
        <text>alpha-D-mannose 1-phosphate + GTP + H(+) = GDP-alpha-D-mannose + diphosphate</text>
        <dbReference type="Rhea" id="RHEA:15229"/>
        <dbReference type="ChEBI" id="CHEBI:15378"/>
        <dbReference type="ChEBI" id="CHEBI:33019"/>
        <dbReference type="ChEBI" id="CHEBI:37565"/>
        <dbReference type="ChEBI" id="CHEBI:57527"/>
        <dbReference type="ChEBI" id="CHEBI:58409"/>
        <dbReference type="EC" id="2.7.7.13"/>
    </reaction>
</comment>
<evidence type="ECO:0000256" key="8">
    <source>
        <dbReference type="ARBA" id="ARBA00047343"/>
    </source>
</evidence>
<dbReference type="InterPro" id="IPR014710">
    <property type="entry name" value="RmlC-like_jellyroll"/>
</dbReference>
<dbReference type="InterPro" id="IPR011051">
    <property type="entry name" value="RmlC_Cupin_sf"/>
</dbReference>
<dbReference type="SUPFAM" id="SSF53448">
    <property type="entry name" value="Nucleotide-diphospho-sugar transferases"/>
    <property type="match status" value="1"/>
</dbReference>
<dbReference type="NCBIfam" id="TIGR01479">
    <property type="entry name" value="GMP_PMI"/>
    <property type="match status" value="1"/>
</dbReference>
<dbReference type="GO" id="GO:0005525">
    <property type="term" value="F:GTP binding"/>
    <property type="evidence" value="ECO:0007669"/>
    <property type="project" value="UniProtKB-KW"/>
</dbReference>
<dbReference type="AlphaFoldDB" id="A0A7U8C437"/>
<evidence type="ECO:0000259" key="11">
    <source>
        <dbReference type="Pfam" id="PF01050"/>
    </source>
</evidence>
<gene>
    <name evidence="13" type="ORF">MED92_17057</name>
</gene>
<evidence type="ECO:0000256" key="7">
    <source>
        <dbReference type="ARBA" id="ARBA00023134"/>
    </source>
</evidence>
<evidence type="ECO:0000256" key="2">
    <source>
        <dbReference type="ARBA" id="ARBA00006115"/>
    </source>
</evidence>
<dbReference type="Pfam" id="PF01050">
    <property type="entry name" value="MannoseP_isomer"/>
    <property type="match status" value="1"/>
</dbReference>
<comment type="pathway">
    <text evidence="1">Nucleotide-sugar biosynthesis; GDP-alpha-D-mannose biosynthesis; GDP-alpha-D-mannose from alpha-D-mannose 1-phosphate (GTP route): step 1/1.</text>
</comment>
<keyword evidence="4" id="KW-0808">Transferase</keyword>
<evidence type="ECO:0000259" key="12">
    <source>
        <dbReference type="Pfam" id="PF22640"/>
    </source>
</evidence>
<feature type="domain" description="MannoseP isomerase/GMP-like beta-helix" evidence="12">
    <location>
        <begin position="308"/>
        <end position="361"/>
    </location>
</feature>
<dbReference type="GO" id="GO:0000271">
    <property type="term" value="P:polysaccharide biosynthetic process"/>
    <property type="evidence" value="ECO:0007669"/>
    <property type="project" value="InterPro"/>
</dbReference>
<evidence type="ECO:0000256" key="1">
    <source>
        <dbReference type="ARBA" id="ARBA00004823"/>
    </source>
</evidence>
<evidence type="ECO:0000256" key="6">
    <source>
        <dbReference type="ARBA" id="ARBA00022741"/>
    </source>
</evidence>
<dbReference type="PANTHER" id="PTHR46390:SF1">
    <property type="entry name" value="MANNOSE-1-PHOSPHATE GUANYLYLTRANSFERASE"/>
    <property type="match status" value="1"/>
</dbReference>